<dbReference type="AlphaFoldDB" id="A0A7K3WTU2"/>
<accession>A0A7K3WTU2</accession>
<dbReference type="EMBL" id="JAAGVY010000040">
    <property type="protein sequence ID" value="NEN25109.1"/>
    <property type="molecule type" value="Genomic_DNA"/>
</dbReference>
<sequence>MANKVSNHLHQLIHSLTGTEKRYFKKFAVRHSAKDKTAYLQLFEAIEKQSVYDEEKILEKLFKSSSKSAFSLSKNRLYHQMLKSLDAFHSESSVDSELNYYLHYAEILFDKALYDQCRRILSSAEKIADKNEKWIALLQIIKHQKRLAELNNYESAEENTIEKLANRELKILKILDAEAGLWHRKSMVFAKLFKQGQVRKPNDVNLLRTQIEEIKEFSDSHPISFEADYLSLHTQSAFYFSTGDYINCHKILKRNIELMESRLELVKGDPSIYISAITNIIYISAKLNLFSDVDTYLQKSRNMPVKLRSKITADLQLRIFTNTYSLELAICALSGNVERGIAAVKEVEKGLAKWDTQLSDVRKAGFYHTISTIYILANDFKKALSWNNKLLNTIPIEKSEDQYCFGKIMHILIQYELGNYDAIPHSLKSLKRQLKLRKRKHDFENEFIELMSYVSKADNDQSHNSIFQDFANKMEALETDPQNKIAFEYFDFKSWADAKILGKPLAQLVRERAPEKDVL</sequence>
<name>A0A7K3WTU2_9FLAO</name>
<dbReference type="Proteomes" id="UP000486602">
    <property type="component" value="Unassembled WGS sequence"/>
</dbReference>
<comment type="caution">
    <text evidence="1">The sequence shown here is derived from an EMBL/GenBank/DDBJ whole genome shotgun (WGS) entry which is preliminary data.</text>
</comment>
<keyword evidence="2" id="KW-1185">Reference proteome</keyword>
<gene>
    <name evidence="1" type="ORF">G3O08_16535</name>
</gene>
<evidence type="ECO:0000313" key="2">
    <source>
        <dbReference type="Proteomes" id="UP000486602"/>
    </source>
</evidence>
<reference evidence="1 2" key="1">
    <citation type="submission" date="2020-02" db="EMBL/GenBank/DDBJ databases">
        <title>Out from the shadows clarifying the taxonomy of the family Cryomorphaceae and related taxa by utilizing the GTDB taxonomic framework.</title>
        <authorList>
            <person name="Bowman J.P."/>
        </authorList>
    </citation>
    <scope>NUCLEOTIDE SEQUENCE [LARGE SCALE GENOMIC DNA]</scope>
    <source>
        <strain evidence="1 2">QSSC 1-22</strain>
    </source>
</reference>
<protein>
    <submittedName>
        <fullName evidence="1">Uncharacterized protein</fullName>
    </submittedName>
</protein>
<evidence type="ECO:0000313" key="1">
    <source>
        <dbReference type="EMBL" id="NEN25109.1"/>
    </source>
</evidence>
<dbReference type="RefSeq" id="WP_163286568.1">
    <property type="nucleotide sequence ID" value="NZ_JAAGVY010000040.1"/>
</dbReference>
<proteinExistence type="predicted"/>
<organism evidence="1 2">
    <name type="scientific">Cryomorpha ignava</name>
    <dbReference type="NCBI Taxonomy" id="101383"/>
    <lineage>
        <taxon>Bacteria</taxon>
        <taxon>Pseudomonadati</taxon>
        <taxon>Bacteroidota</taxon>
        <taxon>Flavobacteriia</taxon>
        <taxon>Flavobacteriales</taxon>
        <taxon>Cryomorphaceae</taxon>
        <taxon>Cryomorpha</taxon>
    </lineage>
</organism>